<keyword evidence="3 6" id="KW-0812">Transmembrane</keyword>
<keyword evidence="2" id="KW-1003">Cell membrane</keyword>
<evidence type="ECO:0000256" key="1">
    <source>
        <dbReference type="ARBA" id="ARBA00004651"/>
    </source>
</evidence>
<dbReference type="PANTHER" id="PTHR43652">
    <property type="entry name" value="BASIC AMINO ACID ANTIPORTER YFCC-RELATED"/>
    <property type="match status" value="1"/>
</dbReference>
<comment type="caution">
    <text evidence="7">The sequence shown here is derived from an EMBL/GenBank/DDBJ whole genome shotgun (WGS) entry which is preliminary data.</text>
</comment>
<accession>K1GVI2</accession>
<feature type="non-terminal residue" evidence="7">
    <location>
        <position position="511"/>
    </location>
</feature>
<evidence type="ECO:0008006" key="9">
    <source>
        <dbReference type="Google" id="ProtNLM"/>
    </source>
</evidence>
<dbReference type="InterPro" id="IPR051679">
    <property type="entry name" value="DASS-Related_Transporters"/>
</dbReference>
<feature type="transmembrane region" description="Helical" evidence="6">
    <location>
        <begin position="181"/>
        <end position="205"/>
    </location>
</feature>
<sequence>MKRKNWEFPTAYTVLFLILILVTVLTHIIPAGKYNRLSYQENSKEFVIESYGKDDEKLPATQETLDKLNINIDVEKFINGTIKKPMAIPNTYTKVSGQAQGVDDLILAPISGLADSIDIIIFVLILSGIVGIVNKTGTFSLAMKAISQKTKGKEFLLVVISFIFFAAGGTIFGAWEETIPFYSILIPLFLVNSFDPLVPMATIFLGSAVGCMFSTVNPFSTIIASNAAGISFNEGLKFRFGALVVFSIIALTYLYRYIKKVKENSEKSIVFEEKDEINERYLKDYQEETGIKFNWSKKLILFLFVVQFAIMIWGVASQGWWFQEAAALFFFVSIIIMLVSGLSEKEAVNAFIAGASEVVGVALIIGLARAINLVMENGMISDTLLFYSSNLVSEMGKGLFAVVLLFIFIFLGIFIPSTSGLAVLSMPILAPLADTLGLSRAIVVDAFSWGQGLILFIAPTGLIFVVLQIVGIPYNKWLKFVMPLLIVITILTTIMIYILSVFFRIKNKKVK</sequence>
<evidence type="ECO:0000256" key="6">
    <source>
        <dbReference type="SAM" id="Phobius"/>
    </source>
</evidence>
<keyword evidence="4 6" id="KW-1133">Transmembrane helix</keyword>
<evidence type="ECO:0000256" key="5">
    <source>
        <dbReference type="ARBA" id="ARBA00023136"/>
    </source>
</evidence>
<feature type="transmembrane region" description="Helical" evidence="6">
    <location>
        <begin position="155"/>
        <end position="175"/>
    </location>
</feature>
<gene>
    <name evidence="7" type="ORF">FPOG_00394</name>
</gene>
<feature type="transmembrane region" description="Helical" evidence="6">
    <location>
        <begin position="12"/>
        <end position="29"/>
    </location>
</feature>
<dbReference type="AlphaFoldDB" id="K1GVI2"/>
<feature type="transmembrane region" description="Helical" evidence="6">
    <location>
        <begin position="299"/>
        <end position="320"/>
    </location>
</feature>
<feature type="transmembrane region" description="Helical" evidence="6">
    <location>
        <begin position="453"/>
        <end position="474"/>
    </location>
</feature>
<dbReference type="GO" id="GO:0005886">
    <property type="term" value="C:plasma membrane"/>
    <property type="evidence" value="ECO:0007669"/>
    <property type="project" value="UniProtKB-SubCell"/>
</dbReference>
<dbReference type="PANTHER" id="PTHR43652:SF6">
    <property type="entry name" value="ARGININE REPRESSOR"/>
    <property type="match status" value="1"/>
</dbReference>
<dbReference type="Proteomes" id="UP000005809">
    <property type="component" value="Unassembled WGS sequence"/>
</dbReference>
<comment type="subcellular location">
    <subcellularLocation>
        <location evidence="1">Cell membrane</location>
        <topology evidence="1">Multi-pass membrane protein</topology>
    </subcellularLocation>
</comment>
<dbReference type="HOGENOM" id="CLU_035307_0_1_0"/>
<dbReference type="RefSeq" id="WP_005967677.1">
    <property type="nucleotide sequence ID" value="NZ_JH815384.1"/>
</dbReference>
<protein>
    <recommendedName>
        <fullName evidence="9">C4-dicarboxylate anaerobic carrier</fullName>
    </recommendedName>
</protein>
<feature type="transmembrane region" description="Helical" evidence="6">
    <location>
        <begin position="119"/>
        <end position="143"/>
    </location>
</feature>
<proteinExistence type="predicted"/>
<dbReference type="Pfam" id="PF03606">
    <property type="entry name" value="DcuC"/>
    <property type="match status" value="1"/>
</dbReference>
<evidence type="ECO:0000256" key="2">
    <source>
        <dbReference type="ARBA" id="ARBA00022475"/>
    </source>
</evidence>
<feature type="transmembrane region" description="Helical" evidence="6">
    <location>
        <begin position="350"/>
        <end position="371"/>
    </location>
</feature>
<feature type="transmembrane region" description="Helical" evidence="6">
    <location>
        <begin position="480"/>
        <end position="503"/>
    </location>
</feature>
<feature type="transmembrane region" description="Helical" evidence="6">
    <location>
        <begin position="326"/>
        <end position="343"/>
    </location>
</feature>
<evidence type="ECO:0000313" key="8">
    <source>
        <dbReference type="Proteomes" id="UP000005809"/>
    </source>
</evidence>
<evidence type="ECO:0000256" key="3">
    <source>
        <dbReference type="ARBA" id="ARBA00022692"/>
    </source>
</evidence>
<organism evidence="7 8">
    <name type="scientific">Fusobacterium periodonticum D10</name>
    <dbReference type="NCBI Taxonomy" id="620833"/>
    <lineage>
        <taxon>Bacteria</taxon>
        <taxon>Fusobacteriati</taxon>
        <taxon>Fusobacteriota</taxon>
        <taxon>Fusobacteriia</taxon>
        <taxon>Fusobacteriales</taxon>
        <taxon>Fusobacteriaceae</taxon>
        <taxon>Fusobacterium</taxon>
    </lineage>
</organism>
<evidence type="ECO:0000313" key="7">
    <source>
        <dbReference type="EMBL" id="EKA93382.1"/>
    </source>
</evidence>
<feature type="transmembrane region" description="Helical" evidence="6">
    <location>
        <begin position="212"/>
        <end position="232"/>
    </location>
</feature>
<dbReference type="EMBL" id="ACIF01000225">
    <property type="protein sequence ID" value="EKA93382.1"/>
    <property type="molecule type" value="Genomic_DNA"/>
</dbReference>
<feature type="transmembrane region" description="Helical" evidence="6">
    <location>
        <begin position="238"/>
        <end position="258"/>
    </location>
</feature>
<dbReference type="InterPro" id="IPR018385">
    <property type="entry name" value="C4_dicarb_anaerob_car-like"/>
</dbReference>
<reference evidence="7 8" key="1">
    <citation type="submission" date="2012-05" db="EMBL/GenBank/DDBJ databases">
        <title>The Genome Sequence of Fusobacterium periodontium Oral Taxon 201 Strain D10.</title>
        <authorList>
            <consortium name="The Broad Institute Genome Sequencing Platform"/>
            <consortium name="The Broad Institute Genome Sequencing Center for Infectious Disease"/>
            <person name="Earl A."/>
            <person name="Ward D."/>
            <person name="Feldgarden M."/>
            <person name="Gevers D."/>
            <person name="Strauss J."/>
            <person name="Sibley C."/>
            <person name="White A."/>
            <person name="Ambrose C.E."/>
            <person name="Allen-Vercoe E."/>
            <person name="Walker B."/>
            <person name="Young S.K."/>
            <person name="Zeng Q."/>
            <person name="Gargeya S."/>
            <person name="Fitzgerald M."/>
            <person name="Haas B."/>
            <person name="Abouelleil A."/>
            <person name="Alvarado L."/>
            <person name="Arachchi H.M."/>
            <person name="Berlin A.M."/>
            <person name="Chapman S.B."/>
            <person name="Goldberg J."/>
            <person name="Griggs A."/>
            <person name="Gujja S."/>
            <person name="Hansen M."/>
            <person name="Howarth C."/>
            <person name="Imamovic A."/>
            <person name="Larimer J."/>
            <person name="McCowan C."/>
            <person name="Montmayeur A."/>
            <person name="Murphy C."/>
            <person name="Neiman D."/>
            <person name="Pearson M."/>
            <person name="Priest M."/>
            <person name="Roberts A."/>
            <person name="Saif S."/>
            <person name="Shea T."/>
            <person name="Sisk P."/>
            <person name="Sykes S."/>
            <person name="Wortman J."/>
            <person name="Nusbaum C."/>
            <person name="Birren B."/>
        </authorList>
    </citation>
    <scope>NUCLEOTIDE SEQUENCE [LARGE SCALE GENOMIC DNA]</scope>
    <source>
        <strain evidence="7 8">D10</strain>
    </source>
</reference>
<evidence type="ECO:0000256" key="4">
    <source>
        <dbReference type="ARBA" id="ARBA00022989"/>
    </source>
</evidence>
<name>K1GVI2_9FUSO</name>
<feature type="transmembrane region" description="Helical" evidence="6">
    <location>
        <begin position="399"/>
        <end position="432"/>
    </location>
</feature>
<keyword evidence="5 6" id="KW-0472">Membrane</keyword>